<feature type="domain" description="SUI1" evidence="4">
    <location>
        <begin position="53"/>
        <end position="116"/>
    </location>
</feature>
<dbReference type="Pfam" id="PF01253">
    <property type="entry name" value="SUI1"/>
    <property type="match status" value="1"/>
</dbReference>
<dbReference type="SUPFAM" id="SSF55159">
    <property type="entry name" value="eIF1-like"/>
    <property type="match status" value="1"/>
</dbReference>
<keyword evidence="3" id="KW-0648">Protein biosynthesis</keyword>
<dbReference type="PIRSF" id="PIRSF037511">
    <property type="entry name" value="Transl_init_SUI1_pro"/>
    <property type="match status" value="1"/>
</dbReference>
<name>A0ABU1H7E3_9GAMM</name>
<sequence length="124" mass="13323">MPSMRDQLGGLVYSTDQGDTCPTCREPLAECHCEALAEQERIAALDGIVRIRRETSGRKGKGVTTLTGIPLPENELTPLAKRLKKRCGTGGSVKNGVIEIQGDQRETLKQALTELGYTVKLAGG</sequence>
<dbReference type="Proteomes" id="UP001254564">
    <property type="component" value="Unassembled WGS sequence"/>
</dbReference>
<keyword evidence="6" id="KW-1185">Reference proteome</keyword>
<protein>
    <submittedName>
        <fullName evidence="5">Translation initiation factor Sui1</fullName>
    </submittedName>
</protein>
<dbReference type="EMBL" id="JARWAN010000030">
    <property type="protein sequence ID" value="MDR5900214.1"/>
    <property type="molecule type" value="Genomic_DNA"/>
</dbReference>
<proteinExistence type="inferred from homology"/>
<dbReference type="Gene3D" id="3.30.780.10">
    <property type="entry name" value="SUI1-like domain"/>
    <property type="match status" value="1"/>
</dbReference>
<evidence type="ECO:0000313" key="5">
    <source>
        <dbReference type="EMBL" id="MDR5900214.1"/>
    </source>
</evidence>
<evidence type="ECO:0000256" key="2">
    <source>
        <dbReference type="ARBA" id="ARBA00022845"/>
    </source>
</evidence>
<evidence type="ECO:0000256" key="1">
    <source>
        <dbReference type="ARBA" id="ARBA00005422"/>
    </source>
</evidence>
<keyword evidence="5" id="KW-0396">Initiation factor</keyword>
<evidence type="ECO:0000313" key="6">
    <source>
        <dbReference type="Proteomes" id="UP001254564"/>
    </source>
</evidence>
<gene>
    <name evidence="5" type="ORF">QC823_14650</name>
</gene>
<dbReference type="InterPro" id="IPR005872">
    <property type="entry name" value="SUI1_arc_bac"/>
</dbReference>
<comment type="similarity">
    <text evidence="1">Belongs to the SUI1 family.</text>
</comment>
<dbReference type="RefSeq" id="WP_309657092.1">
    <property type="nucleotide sequence ID" value="NZ_JARWAN010000030.1"/>
</dbReference>
<organism evidence="5 6">
    <name type="scientific">Vreelandella vilamensis</name>
    <dbReference type="NCBI Taxonomy" id="531309"/>
    <lineage>
        <taxon>Bacteria</taxon>
        <taxon>Pseudomonadati</taxon>
        <taxon>Pseudomonadota</taxon>
        <taxon>Gammaproteobacteria</taxon>
        <taxon>Oceanospirillales</taxon>
        <taxon>Halomonadaceae</taxon>
        <taxon>Vreelandella</taxon>
    </lineage>
</organism>
<reference evidence="5 6" key="1">
    <citation type="submission" date="2023-04" db="EMBL/GenBank/DDBJ databases">
        <title>A long-awaited taxogenomic arrangement of the family Halomonadaceae.</title>
        <authorList>
            <person name="De La Haba R."/>
            <person name="Chuvochina M."/>
            <person name="Wittouck S."/>
            <person name="Arahal D.R."/>
            <person name="Sanchez-Porro C."/>
            <person name="Hugenholtz P."/>
            <person name="Ventosa A."/>
        </authorList>
    </citation>
    <scope>NUCLEOTIDE SEQUENCE [LARGE SCALE GENOMIC DNA]</scope>
    <source>
        <strain evidence="5 6">DSM 21020</strain>
    </source>
</reference>
<dbReference type="InterPro" id="IPR001950">
    <property type="entry name" value="SUI1"/>
</dbReference>
<dbReference type="PANTHER" id="PTHR12789">
    <property type="entry name" value="DENSITY-REGULATED PROTEIN HOMOLOG"/>
    <property type="match status" value="1"/>
</dbReference>
<dbReference type="InterPro" id="IPR050318">
    <property type="entry name" value="DENR/SUI1_TIF"/>
</dbReference>
<evidence type="ECO:0000256" key="3">
    <source>
        <dbReference type="ARBA" id="ARBA00022917"/>
    </source>
</evidence>
<dbReference type="CDD" id="cd11567">
    <property type="entry name" value="YciH_like"/>
    <property type="match status" value="1"/>
</dbReference>
<dbReference type="InterPro" id="IPR036877">
    <property type="entry name" value="SUI1_dom_sf"/>
</dbReference>
<dbReference type="PROSITE" id="PS50296">
    <property type="entry name" value="SUI1"/>
    <property type="match status" value="1"/>
</dbReference>
<dbReference type="GO" id="GO:0003743">
    <property type="term" value="F:translation initiation factor activity"/>
    <property type="evidence" value="ECO:0007669"/>
    <property type="project" value="UniProtKB-KW"/>
</dbReference>
<dbReference type="NCBIfam" id="NF005297">
    <property type="entry name" value="PRK06824.1"/>
    <property type="match status" value="1"/>
</dbReference>
<dbReference type="PANTHER" id="PTHR12789:SF0">
    <property type="entry name" value="DENSITY-REGULATED PROTEIN"/>
    <property type="match status" value="1"/>
</dbReference>
<accession>A0ABU1H7E3</accession>
<keyword evidence="2" id="KW-0810">Translation regulation</keyword>
<comment type="caution">
    <text evidence="5">The sequence shown here is derived from an EMBL/GenBank/DDBJ whole genome shotgun (WGS) entry which is preliminary data.</text>
</comment>
<evidence type="ECO:0000259" key="4">
    <source>
        <dbReference type="PROSITE" id="PS50296"/>
    </source>
</evidence>